<accession>F0ZHI6</accession>
<keyword evidence="3" id="KW-1185">Reference proteome</keyword>
<evidence type="ECO:0000313" key="2">
    <source>
        <dbReference type="EMBL" id="EGC36574.1"/>
    </source>
</evidence>
<dbReference type="VEuPathDB" id="AmoebaDB:DICPUDRAFT_77757"/>
<dbReference type="InterPro" id="IPR051556">
    <property type="entry name" value="N-term/lysine_N-AcTrnsfr"/>
</dbReference>
<dbReference type="Proteomes" id="UP000001064">
    <property type="component" value="Unassembled WGS sequence"/>
</dbReference>
<dbReference type="GO" id="GO:0016747">
    <property type="term" value="F:acyltransferase activity, transferring groups other than amino-acyl groups"/>
    <property type="evidence" value="ECO:0007669"/>
    <property type="project" value="InterPro"/>
</dbReference>
<name>F0ZHI6_DICPU</name>
<evidence type="ECO:0000313" key="3">
    <source>
        <dbReference type="Proteomes" id="UP000001064"/>
    </source>
</evidence>
<evidence type="ECO:0000259" key="1">
    <source>
        <dbReference type="PROSITE" id="PS51186"/>
    </source>
</evidence>
<dbReference type="KEGG" id="dpp:DICPUDRAFT_77757"/>
<organism evidence="2 3">
    <name type="scientific">Dictyostelium purpureum</name>
    <name type="common">Slime mold</name>
    <dbReference type="NCBI Taxonomy" id="5786"/>
    <lineage>
        <taxon>Eukaryota</taxon>
        <taxon>Amoebozoa</taxon>
        <taxon>Evosea</taxon>
        <taxon>Eumycetozoa</taxon>
        <taxon>Dictyostelia</taxon>
        <taxon>Dictyosteliales</taxon>
        <taxon>Dictyosteliaceae</taxon>
        <taxon>Dictyostelium</taxon>
    </lineage>
</organism>
<gene>
    <name evidence="2" type="ORF">DICPUDRAFT_77757</name>
</gene>
<dbReference type="GO" id="GO:0031415">
    <property type="term" value="C:NatA complex"/>
    <property type="evidence" value="ECO:0000318"/>
    <property type="project" value="GO_Central"/>
</dbReference>
<dbReference type="SUPFAM" id="SSF55729">
    <property type="entry name" value="Acyl-CoA N-acyltransferases (Nat)"/>
    <property type="match status" value="2"/>
</dbReference>
<reference evidence="3" key="1">
    <citation type="journal article" date="2011" name="Genome Biol.">
        <title>Comparative genomics of the social amoebae Dictyostelium discoideum and Dictyostelium purpureum.</title>
        <authorList>
            <consortium name="US DOE Joint Genome Institute (JGI-PGF)"/>
            <person name="Sucgang R."/>
            <person name="Kuo A."/>
            <person name="Tian X."/>
            <person name="Salerno W."/>
            <person name="Parikh A."/>
            <person name="Feasley C.L."/>
            <person name="Dalin E."/>
            <person name="Tu H."/>
            <person name="Huang E."/>
            <person name="Barry K."/>
            <person name="Lindquist E."/>
            <person name="Shapiro H."/>
            <person name="Bruce D."/>
            <person name="Schmutz J."/>
            <person name="Salamov A."/>
            <person name="Fey P."/>
            <person name="Gaudet P."/>
            <person name="Anjard C."/>
            <person name="Babu M.M."/>
            <person name="Basu S."/>
            <person name="Bushmanova Y."/>
            <person name="van der Wel H."/>
            <person name="Katoh-Kurasawa M."/>
            <person name="Dinh C."/>
            <person name="Coutinho P.M."/>
            <person name="Saito T."/>
            <person name="Elias M."/>
            <person name="Schaap P."/>
            <person name="Kay R.R."/>
            <person name="Henrissat B."/>
            <person name="Eichinger L."/>
            <person name="Rivero F."/>
            <person name="Putnam N.H."/>
            <person name="West C.M."/>
            <person name="Loomis W.F."/>
            <person name="Chisholm R.L."/>
            <person name="Shaulsky G."/>
            <person name="Strassmann J.E."/>
            <person name="Queller D.C."/>
            <person name="Kuspa A."/>
            <person name="Grigoriev I.V."/>
        </authorList>
    </citation>
    <scope>NUCLEOTIDE SEQUENCE [LARGE SCALE GENOMIC DNA]</scope>
    <source>
        <strain evidence="3">QSDP1</strain>
    </source>
</reference>
<dbReference type="OMA" id="SIKTMRC"/>
<dbReference type="eggNOG" id="ENOG502T2SU">
    <property type="taxonomic scope" value="Eukaryota"/>
</dbReference>
<feature type="domain" description="N-acetyltransferase" evidence="1">
    <location>
        <begin position="165"/>
        <end position="304"/>
    </location>
</feature>
<dbReference type="GO" id="GO:0007064">
    <property type="term" value="P:mitotic sister chromatid cohesion"/>
    <property type="evidence" value="ECO:0000318"/>
    <property type="project" value="GO_Central"/>
</dbReference>
<protein>
    <recommendedName>
        <fullName evidence="1">N-acetyltransferase domain-containing protein</fullName>
    </recommendedName>
</protein>
<proteinExistence type="predicted"/>
<dbReference type="PANTHER" id="PTHR42919">
    <property type="entry name" value="N-ALPHA-ACETYLTRANSFERASE"/>
    <property type="match status" value="1"/>
</dbReference>
<dbReference type="RefSeq" id="XP_003286878.1">
    <property type="nucleotide sequence ID" value="XM_003286830.1"/>
</dbReference>
<dbReference type="InParanoid" id="F0ZHI6"/>
<dbReference type="FunFam" id="3.40.630.30:FF:000343">
    <property type="entry name" value="Uncharacterized protein"/>
    <property type="match status" value="1"/>
</dbReference>
<dbReference type="GeneID" id="10500294"/>
<dbReference type="InterPro" id="IPR000182">
    <property type="entry name" value="GNAT_dom"/>
</dbReference>
<dbReference type="InterPro" id="IPR016181">
    <property type="entry name" value="Acyl_CoA_acyltransferase"/>
</dbReference>
<dbReference type="PROSITE" id="PS51186">
    <property type="entry name" value="GNAT"/>
    <property type="match status" value="2"/>
</dbReference>
<dbReference type="OrthoDB" id="19026at2759"/>
<dbReference type="AlphaFoldDB" id="F0ZHI6"/>
<dbReference type="Gene3D" id="3.40.630.30">
    <property type="match status" value="2"/>
</dbReference>
<dbReference type="EMBL" id="GL871022">
    <property type="protein sequence ID" value="EGC36574.1"/>
    <property type="molecule type" value="Genomic_DNA"/>
</dbReference>
<feature type="domain" description="N-acetyltransferase" evidence="1">
    <location>
        <begin position="6"/>
        <end position="158"/>
    </location>
</feature>
<dbReference type="CDD" id="cd04301">
    <property type="entry name" value="NAT_SF"/>
    <property type="match status" value="1"/>
</dbReference>
<dbReference type="PANTHER" id="PTHR42919:SF33">
    <property type="entry name" value="GCN5-RELATED N-ACETYLTRANSFERASE"/>
    <property type="match status" value="1"/>
</dbReference>
<sequence length="304" mass="35038">MIENKFDIKPLKDNFNLKVLSDTLNEAFSDYVIKFVLNEELLSQKIKAEDISINLSSSVYDENKSLVGFILHAADDNEKPTKLYNSVTGVVPSARGRRLVEEQYKAMVPKLREDGIKSVVLECIDTNERAAKVYNRCGFKVSRVLESYKGDLDIKPLEQYLNKDINIVQVTEWSKDLENFLKTYSEVKPSWSNTTECIKREFNLNKNKCWVAFNNSNPNEIVGMISVCVSNKRIRHTLVHPNYRNKNIATNLVYKMVMEMDEPQNVHYTVSNIEKGKGDPLINFYTKRIGLPHFVAQNEMELLI</sequence>
<dbReference type="Pfam" id="PF00583">
    <property type="entry name" value="Acetyltransf_1"/>
    <property type="match status" value="2"/>
</dbReference>